<dbReference type="RefSeq" id="WP_131889313.1">
    <property type="nucleotide sequence ID" value="NZ_SMKU01000008.1"/>
</dbReference>
<dbReference type="OrthoDB" id="4721017at2"/>
<dbReference type="Pfam" id="PF05988">
    <property type="entry name" value="DUF899"/>
    <property type="match status" value="1"/>
</dbReference>
<protein>
    <submittedName>
        <fullName evidence="2">DUF899 domain-containing protein</fullName>
    </submittedName>
</protein>
<dbReference type="EMBL" id="SMKU01000008">
    <property type="protein sequence ID" value="TDD96059.1"/>
    <property type="molecule type" value="Genomic_DNA"/>
</dbReference>
<gene>
    <name evidence="2" type="ORF">E1298_03700</name>
</gene>
<dbReference type="AlphaFoldDB" id="A0A4R5CB42"/>
<comment type="caution">
    <text evidence="2">The sequence shown here is derived from an EMBL/GenBank/DDBJ whole genome shotgun (WGS) entry which is preliminary data.</text>
</comment>
<proteinExistence type="predicted"/>
<dbReference type="InterPro" id="IPR010296">
    <property type="entry name" value="DUF899_thioredox"/>
</dbReference>
<evidence type="ECO:0000256" key="1">
    <source>
        <dbReference type="SAM" id="MobiDB-lite"/>
    </source>
</evidence>
<sequence length="258" mass="29218">MALPEVVTREEWVAARKALLVKEKELTRARDALNAERRRLPMVRIDKDYVFEGPDGKAGLLDLFQGRSQLIVGHVMWDPSWERACRSCSSGLAEISVGHLRHLRDRGTAYAAVSRAPQSKIGPFRAEMGWVFPWYSSYGSDFNYDFHVTVDGSVAPEEYNYRTADEYRRAGERAFLDSERPMELPGSSCFLRDGDAVYHTYSAYARGTEQVGGSYYFLDMTALGRQEEWEEPKGRGSGGVQAGGKLPYPDEYDDEYSH</sequence>
<reference evidence="2 3" key="1">
    <citation type="submission" date="2019-03" db="EMBL/GenBank/DDBJ databases">
        <title>Draft genome sequences of novel Actinobacteria.</title>
        <authorList>
            <person name="Sahin N."/>
            <person name="Ay H."/>
            <person name="Saygin H."/>
        </authorList>
    </citation>
    <scope>NUCLEOTIDE SEQUENCE [LARGE SCALE GENOMIC DNA]</scope>
    <source>
        <strain evidence="2 3">H3C3</strain>
    </source>
</reference>
<name>A0A4R5CB42_9ACTN</name>
<keyword evidence="3" id="KW-1185">Reference proteome</keyword>
<dbReference type="Proteomes" id="UP000294513">
    <property type="component" value="Unassembled WGS sequence"/>
</dbReference>
<organism evidence="2 3">
    <name type="scientific">Actinomadura rubrisoli</name>
    <dbReference type="NCBI Taxonomy" id="2530368"/>
    <lineage>
        <taxon>Bacteria</taxon>
        <taxon>Bacillati</taxon>
        <taxon>Actinomycetota</taxon>
        <taxon>Actinomycetes</taxon>
        <taxon>Streptosporangiales</taxon>
        <taxon>Thermomonosporaceae</taxon>
        <taxon>Actinomadura</taxon>
    </lineage>
</organism>
<evidence type="ECO:0000313" key="3">
    <source>
        <dbReference type="Proteomes" id="UP000294513"/>
    </source>
</evidence>
<evidence type="ECO:0000313" key="2">
    <source>
        <dbReference type="EMBL" id="TDD96059.1"/>
    </source>
</evidence>
<accession>A0A4R5CB42</accession>
<feature type="region of interest" description="Disordered" evidence="1">
    <location>
        <begin position="228"/>
        <end position="258"/>
    </location>
</feature>